<dbReference type="RefSeq" id="WP_014902451.1">
    <property type="nucleotide sequence ID" value="NC_018515.1"/>
</dbReference>
<dbReference type="InterPro" id="IPR024064">
    <property type="entry name" value="FdhE-like_sf"/>
</dbReference>
<organism evidence="2 3">
    <name type="scientific">Desulfosporosinus meridiei (strain ATCC BAA-275 / DSM 13257 / KCTC 12902 / NCIMB 13706 / S10)</name>
    <dbReference type="NCBI Taxonomy" id="768704"/>
    <lineage>
        <taxon>Bacteria</taxon>
        <taxon>Bacillati</taxon>
        <taxon>Bacillota</taxon>
        <taxon>Clostridia</taxon>
        <taxon>Eubacteriales</taxon>
        <taxon>Desulfitobacteriaceae</taxon>
        <taxon>Desulfosporosinus</taxon>
    </lineage>
</organism>
<sequence>MNNKITLKPAGGDSMMDNTWQMYSLLKQEVKRWQAERGSFWSEKLSPAQAPPYYPINELPEEAILELCQRLNRVSNIMTTEPELLEAWHRFKTFQLVTNPELLSRLQLALCGVAQLFREMLVTTKNNLGDNQVKDYIGLAATQSMGCPICGELAAVSVLSSPIGKRFLHCSTCGHEWLAKRVGCIRCGIQEASKLNYLKSEEYPRLEVVICQACRQYFKEYDLRVRNVEDLDWENIRTLPLDYAAEKWLADHAHKFTFHQQVELN</sequence>
<dbReference type="Gene3D" id="3.90.1670.10">
    <property type="entry name" value="FdhE-like domain"/>
    <property type="match status" value="1"/>
</dbReference>
<dbReference type="PANTHER" id="PTHR37689">
    <property type="entry name" value="PROTEIN FDHE"/>
    <property type="match status" value="1"/>
</dbReference>
<evidence type="ECO:0000259" key="1">
    <source>
        <dbReference type="Pfam" id="PF24859"/>
    </source>
</evidence>
<feature type="domain" description="FdhE central" evidence="1">
    <location>
        <begin position="147"/>
        <end position="181"/>
    </location>
</feature>
<dbReference type="Proteomes" id="UP000005262">
    <property type="component" value="Chromosome"/>
</dbReference>
<evidence type="ECO:0000313" key="2">
    <source>
        <dbReference type="EMBL" id="AFQ43532.1"/>
    </source>
</evidence>
<name>J7INV7_DESMD</name>
<dbReference type="AlphaFoldDB" id="J7INV7"/>
<gene>
    <name evidence="2" type="ordered locus">Desmer_1539</name>
</gene>
<dbReference type="STRING" id="768704.Desmer_1539"/>
<dbReference type="Pfam" id="PF24859">
    <property type="entry name" value="FdhE_central"/>
    <property type="match status" value="1"/>
</dbReference>
<keyword evidence="3" id="KW-1185">Reference proteome</keyword>
<dbReference type="eggNOG" id="COG3058">
    <property type="taxonomic scope" value="Bacteria"/>
</dbReference>
<dbReference type="GO" id="GO:0005829">
    <property type="term" value="C:cytosol"/>
    <property type="evidence" value="ECO:0007669"/>
    <property type="project" value="TreeGrafter"/>
</dbReference>
<dbReference type="SUPFAM" id="SSF144020">
    <property type="entry name" value="FdhE-like"/>
    <property type="match status" value="1"/>
</dbReference>
<dbReference type="InterPro" id="IPR006452">
    <property type="entry name" value="Formate_DH_accessory"/>
</dbReference>
<reference evidence="2 3" key="1">
    <citation type="journal article" date="2012" name="J. Bacteriol.">
        <title>Complete genome sequences of Desulfosporosinus orientis DSM765T, Desulfosporosinus youngiae DSM17734T, Desulfosporosinus meridiei DSM13257T, and Desulfosporosinus acidiphilus DSM22704T.</title>
        <authorList>
            <person name="Pester M."/>
            <person name="Brambilla E."/>
            <person name="Alazard D."/>
            <person name="Rattei T."/>
            <person name="Weinmaier T."/>
            <person name="Han J."/>
            <person name="Lucas S."/>
            <person name="Lapidus A."/>
            <person name="Cheng J.F."/>
            <person name="Goodwin L."/>
            <person name="Pitluck S."/>
            <person name="Peters L."/>
            <person name="Ovchinnikova G."/>
            <person name="Teshima H."/>
            <person name="Detter J.C."/>
            <person name="Han C.S."/>
            <person name="Tapia R."/>
            <person name="Land M.L."/>
            <person name="Hauser L."/>
            <person name="Kyrpides N.C."/>
            <person name="Ivanova N.N."/>
            <person name="Pagani I."/>
            <person name="Huntmann M."/>
            <person name="Wei C.L."/>
            <person name="Davenport K.W."/>
            <person name="Daligault H."/>
            <person name="Chain P.S."/>
            <person name="Chen A."/>
            <person name="Mavromatis K."/>
            <person name="Markowitz V."/>
            <person name="Szeto E."/>
            <person name="Mikhailova N."/>
            <person name="Pati A."/>
            <person name="Wagner M."/>
            <person name="Woyke T."/>
            <person name="Ollivier B."/>
            <person name="Klenk H.P."/>
            <person name="Spring S."/>
            <person name="Loy A."/>
        </authorList>
    </citation>
    <scope>NUCLEOTIDE SEQUENCE [LARGE SCALE GENOMIC DNA]</scope>
    <source>
        <strain evidence="3">ATCC BAA-275 / DSM 13257 / NCIMB 13706 / S10</strain>
    </source>
</reference>
<accession>J7INV7</accession>
<reference evidence="3" key="2">
    <citation type="submission" date="2012-08" db="EMBL/GenBank/DDBJ databases">
        <title>Finished genome of Desulfosporosinus meridiei DSM 13257.</title>
        <authorList>
            <person name="Huntemann M."/>
            <person name="Wei C.-L."/>
            <person name="Han J."/>
            <person name="Detter J.C."/>
            <person name="Han C."/>
            <person name="Davenport K."/>
            <person name="Daligault H."/>
            <person name="Erkkila T."/>
            <person name="Gu W."/>
            <person name="Munk A.C.C."/>
            <person name="Teshima H."/>
            <person name="Xu Y."/>
            <person name="Chain P."/>
            <person name="Tapia R."/>
            <person name="Chen A."/>
            <person name="Krypides N."/>
            <person name="Mavromatis K."/>
            <person name="Markowitz V."/>
            <person name="Szeto E."/>
            <person name="Ivanova N."/>
            <person name="Mikhailova N."/>
            <person name="Ovchinnikova G."/>
            <person name="Pagani I."/>
            <person name="Pati A."/>
            <person name="Goodwin L."/>
            <person name="Peters L."/>
            <person name="Pitluck S."/>
            <person name="Woyke T."/>
            <person name="Pester M."/>
            <person name="Spring S."/>
            <person name="Ollivier B."/>
            <person name="Rattei T."/>
            <person name="Klenk H.-P."/>
            <person name="Wagner M."/>
            <person name="Loy A."/>
        </authorList>
    </citation>
    <scope>NUCLEOTIDE SEQUENCE [LARGE SCALE GENOMIC DNA]</scope>
    <source>
        <strain evidence="3">ATCC BAA-275 / DSM 13257 / NCIMB 13706 / S10</strain>
    </source>
</reference>
<dbReference type="EMBL" id="CP003629">
    <property type="protein sequence ID" value="AFQ43532.1"/>
    <property type="molecule type" value="Genomic_DNA"/>
</dbReference>
<dbReference type="GO" id="GO:0008199">
    <property type="term" value="F:ferric iron binding"/>
    <property type="evidence" value="ECO:0007669"/>
    <property type="project" value="TreeGrafter"/>
</dbReference>
<dbReference type="OrthoDB" id="9811074at2"/>
<protein>
    <submittedName>
        <fullName evidence="2">Uncharacterized protein involved in formate dehydrogenase formation</fullName>
    </submittedName>
</protein>
<dbReference type="PANTHER" id="PTHR37689:SF1">
    <property type="entry name" value="PROTEIN FDHE"/>
    <property type="match status" value="1"/>
</dbReference>
<dbReference type="HOGENOM" id="CLU_1105762_0_0_9"/>
<dbReference type="KEGG" id="dmi:Desmer_1539"/>
<proteinExistence type="predicted"/>
<dbReference type="GO" id="GO:0051604">
    <property type="term" value="P:protein maturation"/>
    <property type="evidence" value="ECO:0007669"/>
    <property type="project" value="TreeGrafter"/>
</dbReference>
<evidence type="ECO:0000313" key="3">
    <source>
        <dbReference type="Proteomes" id="UP000005262"/>
    </source>
</evidence>
<dbReference type="InterPro" id="IPR056797">
    <property type="entry name" value="FdhE_central"/>
</dbReference>